<reference evidence="1 2" key="1">
    <citation type="submission" date="2016-10" db="EMBL/GenBank/DDBJ databases">
        <title>The genome sequence of Colletotrichum fioriniae PJ7.</title>
        <authorList>
            <person name="Baroncelli R."/>
        </authorList>
    </citation>
    <scope>NUCLEOTIDE SEQUENCE [LARGE SCALE GENOMIC DNA]</scope>
    <source>
        <strain evidence="1">Col 31</strain>
    </source>
</reference>
<evidence type="ECO:0000313" key="1">
    <source>
        <dbReference type="EMBL" id="KAK1447527.1"/>
    </source>
</evidence>
<organism evidence="1 2">
    <name type="scientific">Colletotrichum melonis</name>
    <dbReference type="NCBI Taxonomy" id="1209925"/>
    <lineage>
        <taxon>Eukaryota</taxon>
        <taxon>Fungi</taxon>
        <taxon>Dikarya</taxon>
        <taxon>Ascomycota</taxon>
        <taxon>Pezizomycotina</taxon>
        <taxon>Sordariomycetes</taxon>
        <taxon>Hypocreomycetidae</taxon>
        <taxon>Glomerellales</taxon>
        <taxon>Glomerellaceae</taxon>
        <taxon>Colletotrichum</taxon>
        <taxon>Colletotrichum acutatum species complex</taxon>
    </lineage>
</organism>
<protein>
    <submittedName>
        <fullName evidence="1">Uncharacterized protein</fullName>
    </submittedName>
</protein>
<gene>
    <name evidence="1" type="ORF">CMEL01_09366</name>
</gene>
<evidence type="ECO:0000313" key="2">
    <source>
        <dbReference type="Proteomes" id="UP001239795"/>
    </source>
</evidence>
<comment type="caution">
    <text evidence="1">The sequence shown here is derived from an EMBL/GenBank/DDBJ whole genome shotgun (WGS) entry which is preliminary data.</text>
</comment>
<name>A0AAI9TWZ8_9PEZI</name>
<accession>A0AAI9TWZ8</accession>
<keyword evidence="2" id="KW-1185">Reference proteome</keyword>
<dbReference type="Proteomes" id="UP001239795">
    <property type="component" value="Unassembled WGS sequence"/>
</dbReference>
<proteinExistence type="predicted"/>
<dbReference type="AlphaFoldDB" id="A0AAI9TWZ8"/>
<sequence length="41" mass="4971">MYVHMVVSLLRTSCHEYRWQEPHSEELHAHGIASLRDLYFQ</sequence>
<dbReference type="EMBL" id="MLGG01000079">
    <property type="protein sequence ID" value="KAK1447527.1"/>
    <property type="molecule type" value="Genomic_DNA"/>
</dbReference>